<keyword evidence="8 18" id="KW-0812">Transmembrane</keyword>
<keyword evidence="16 18" id="KW-0456">Lyase</keyword>
<dbReference type="Proteomes" id="UP001458880">
    <property type="component" value="Unassembled WGS sequence"/>
</dbReference>
<comment type="similarity">
    <text evidence="3 18">Belongs to the very long-chain fatty acids dehydratase HACD family.</text>
</comment>
<evidence type="ECO:0000256" key="9">
    <source>
        <dbReference type="ARBA" id="ARBA00022824"/>
    </source>
</evidence>
<evidence type="ECO:0000256" key="7">
    <source>
        <dbReference type="ARBA" id="ARBA00022679"/>
    </source>
</evidence>
<proteinExistence type="inferred from homology"/>
<evidence type="ECO:0000256" key="12">
    <source>
        <dbReference type="ARBA" id="ARBA00023054"/>
    </source>
</evidence>
<keyword evidence="7 20" id="KW-0808">Transferase</keyword>
<keyword evidence="14 18" id="KW-0472">Membrane</keyword>
<dbReference type="PANTHER" id="PTHR11035:SF35">
    <property type="entry name" value="VERY-LONG-CHAIN (3R)-3-HYDROXYACYL-COA DEHYDRATASE"/>
    <property type="match status" value="1"/>
</dbReference>
<evidence type="ECO:0000256" key="17">
    <source>
        <dbReference type="ARBA" id="ARBA00025733"/>
    </source>
</evidence>
<keyword evidence="15 18" id="KW-0275">Fatty acid biosynthesis</keyword>
<dbReference type="EC" id="4.2.1.134" evidence="4 18"/>
<dbReference type="InterPro" id="IPR008978">
    <property type="entry name" value="HSP20-like_chaperone"/>
</dbReference>
<comment type="caution">
    <text evidence="20">The sequence shown here is derived from an EMBL/GenBank/DDBJ whole genome shotgun (WGS) entry which is preliminary data.</text>
</comment>
<keyword evidence="11 18" id="KW-1133">Transmembrane helix</keyword>
<evidence type="ECO:0000313" key="20">
    <source>
        <dbReference type="EMBL" id="KAK9752164.1"/>
    </source>
</evidence>
<evidence type="ECO:0000313" key="21">
    <source>
        <dbReference type="Proteomes" id="UP001458880"/>
    </source>
</evidence>
<dbReference type="PROSITE" id="PS51203">
    <property type="entry name" value="CS"/>
    <property type="match status" value="1"/>
</dbReference>
<keyword evidence="21" id="KW-1185">Reference proteome</keyword>
<evidence type="ECO:0000256" key="16">
    <source>
        <dbReference type="ARBA" id="ARBA00023239"/>
    </source>
</evidence>
<dbReference type="CDD" id="cd06465">
    <property type="entry name" value="p23_hB-ind1_like"/>
    <property type="match status" value="1"/>
</dbReference>
<dbReference type="GO" id="GO:0005975">
    <property type="term" value="P:carbohydrate metabolic process"/>
    <property type="evidence" value="ECO:0007669"/>
    <property type="project" value="InterPro"/>
</dbReference>
<keyword evidence="9 18" id="KW-0256">Endoplasmic reticulum</keyword>
<comment type="similarity">
    <text evidence="17">Belongs to the p23/wos2 family.</text>
</comment>
<feature type="transmembrane region" description="Helical" evidence="18">
    <location>
        <begin position="246"/>
        <end position="264"/>
    </location>
</feature>
<evidence type="ECO:0000256" key="2">
    <source>
        <dbReference type="ARBA" id="ARBA00005194"/>
    </source>
</evidence>
<evidence type="ECO:0000256" key="3">
    <source>
        <dbReference type="ARBA" id="ARBA00007811"/>
    </source>
</evidence>
<dbReference type="GO" id="GO:0030497">
    <property type="term" value="P:fatty acid elongation"/>
    <property type="evidence" value="ECO:0007669"/>
    <property type="project" value="TreeGrafter"/>
</dbReference>
<dbReference type="InterPro" id="IPR007052">
    <property type="entry name" value="CS_dom"/>
</dbReference>
<dbReference type="GO" id="GO:0042761">
    <property type="term" value="P:very long-chain fatty acid biosynthetic process"/>
    <property type="evidence" value="ECO:0007669"/>
    <property type="project" value="TreeGrafter"/>
</dbReference>
<evidence type="ECO:0000256" key="6">
    <source>
        <dbReference type="ARBA" id="ARBA00022676"/>
    </source>
</evidence>
<keyword evidence="6" id="KW-0328">Glycosyltransferase</keyword>
<organism evidence="20 21">
    <name type="scientific">Popillia japonica</name>
    <name type="common">Japanese beetle</name>
    <dbReference type="NCBI Taxonomy" id="7064"/>
    <lineage>
        <taxon>Eukaryota</taxon>
        <taxon>Metazoa</taxon>
        <taxon>Ecdysozoa</taxon>
        <taxon>Arthropoda</taxon>
        <taxon>Hexapoda</taxon>
        <taxon>Insecta</taxon>
        <taxon>Pterygota</taxon>
        <taxon>Neoptera</taxon>
        <taxon>Endopterygota</taxon>
        <taxon>Coleoptera</taxon>
        <taxon>Polyphaga</taxon>
        <taxon>Scarabaeiformia</taxon>
        <taxon>Scarabaeidae</taxon>
        <taxon>Rutelinae</taxon>
        <taxon>Popillia</taxon>
    </lineage>
</organism>
<evidence type="ECO:0000256" key="5">
    <source>
        <dbReference type="ARBA" id="ARBA00022516"/>
    </source>
</evidence>
<comment type="catalytic activity">
    <reaction evidence="18">
        <text>a very-long-chain (3R)-3-hydroxyacyl-CoA = a very-long-chain (2E)-enoyl-CoA + H2O</text>
        <dbReference type="Rhea" id="RHEA:45812"/>
        <dbReference type="ChEBI" id="CHEBI:15377"/>
        <dbReference type="ChEBI" id="CHEBI:83728"/>
        <dbReference type="ChEBI" id="CHEBI:85440"/>
        <dbReference type="EC" id="4.2.1.134"/>
    </reaction>
</comment>
<dbReference type="Pfam" id="PF04969">
    <property type="entry name" value="CS"/>
    <property type="match status" value="1"/>
</dbReference>
<sequence length="581" mass="68605">MFTNLSPFVYWAQSETNISLKVDLKDAQDPEVEIGDRRIKFSAKGVGAKGLHNYQFSIDFYSDVQPDTSTYKIHPSKIDINVSKEKKGWWPRVTSTPQKPIWLKVDFDRWQSEEDLGDDSEVRDVREDYPHVYDQLQKEERGYKKEDFKKVYLICYNFFMYLGFFYICCVLGVRFLRYGVDSFLGTYDAVGHAMCFLHLLMFLEVLHPIFGYTNSSAITSFMQIIGRIIVLFALVRPEPRMQIKPVVFYMFLVWSAVEIVRYPYYITQLYKTENKILTWLRYTIWIPLYPLGFLCEGIVVLRSIAYVEETVWQRFRAYGHTPYIEKDMLNNLNLLFSNLTIRTASHINITLVCSEVKGKWIILKSHSLDKYENWFRKKGKCRDIFLDQYSTRYDDILAYRVDKIKEEMQFHKHLVDDAQSKLRQLALYFDMPAANLSFVGIHYRGGDYVNYLRMRYQIKLEELPDYRYYVKAMRYFKEKYKHVIFILITVDMAWLKKNRHFIESEGNVVANPYSQSNRIHDLVLLSNCNHSIINYGTFGVTTAFFAGGTTYVYDLNLSLDYRGATVALGFANKLENWHSMS</sequence>
<comment type="caution">
    <text evidence="18">Lacks conserved residue(s) required for the propagation of feature annotation.</text>
</comment>
<gene>
    <name evidence="20" type="ORF">QE152_g4402</name>
</gene>
<comment type="function">
    <text evidence="18">Catalyzes the third of the four reactions of the long-chain fatty acids elongation cycle. This endoplasmic reticulum-bound enzymatic process, allows the addition of two carbons to the chain of long- and very long-chain fatty acids/VLCFAs per cycle. This enzyme catalyzes the dehydration of the 3-hydroxyacyl-CoA intermediate into trans-2,3-enoyl-CoA, within each cycle of fatty acid elongation. Thereby, it participates to the production of VLCFAs of different chain lengths that are involved in multiple biological processes as precursors of membrane lipids and lipid mediators.</text>
</comment>
<evidence type="ECO:0000256" key="13">
    <source>
        <dbReference type="ARBA" id="ARBA00023098"/>
    </source>
</evidence>
<evidence type="ECO:0000256" key="4">
    <source>
        <dbReference type="ARBA" id="ARBA00013122"/>
    </source>
</evidence>
<feature type="domain" description="CS" evidence="19">
    <location>
        <begin position="4"/>
        <end position="94"/>
    </location>
</feature>
<dbReference type="GO" id="GO:0008107">
    <property type="term" value="F:galactoside 2-alpha-L-fucosyltransferase activity"/>
    <property type="evidence" value="ECO:0007669"/>
    <property type="project" value="InterPro"/>
</dbReference>
<evidence type="ECO:0000256" key="10">
    <source>
        <dbReference type="ARBA" id="ARBA00022832"/>
    </source>
</evidence>
<evidence type="ECO:0000256" key="18">
    <source>
        <dbReference type="RuleBase" id="RU363109"/>
    </source>
</evidence>
<dbReference type="GO" id="GO:0030148">
    <property type="term" value="P:sphingolipid biosynthetic process"/>
    <property type="evidence" value="ECO:0007669"/>
    <property type="project" value="TreeGrafter"/>
</dbReference>
<name>A0AAW1N0J5_POPJA</name>
<accession>A0AAW1N0J5</accession>
<comment type="pathway">
    <text evidence="2 18">Lipid metabolism; fatty acid biosynthesis.</text>
</comment>
<protein>
    <recommendedName>
        <fullName evidence="4 18">Very-long-chain (3R)-3-hydroxyacyl-CoA dehydratase</fullName>
        <ecNumber evidence="4 18">4.2.1.134</ecNumber>
    </recommendedName>
</protein>
<feature type="transmembrane region" description="Helical" evidence="18">
    <location>
        <begin position="284"/>
        <end position="307"/>
    </location>
</feature>
<dbReference type="Pfam" id="PF01531">
    <property type="entry name" value="Glyco_transf_11"/>
    <property type="match status" value="1"/>
</dbReference>
<dbReference type="Pfam" id="PF04387">
    <property type="entry name" value="PTPLA"/>
    <property type="match status" value="1"/>
</dbReference>
<dbReference type="AlphaFoldDB" id="A0AAW1N0J5"/>
<dbReference type="GO" id="GO:0102158">
    <property type="term" value="F:very-long-chain (3R)-3-hydroxyacyl-CoA dehydratase activity"/>
    <property type="evidence" value="ECO:0007669"/>
    <property type="project" value="UniProtKB-EC"/>
</dbReference>
<comment type="subcellular location">
    <subcellularLocation>
        <location evidence="1 18">Endoplasmic reticulum membrane</location>
        <topology evidence="1 18">Multi-pass membrane protein</topology>
    </subcellularLocation>
</comment>
<dbReference type="PANTHER" id="PTHR11035">
    <property type="entry name" value="VERY-LONG-CHAIN (3R)-3-HYDROXYACYL-COA DEHYDRATASE"/>
    <property type="match status" value="1"/>
</dbReference>
<evidence type="ECO:0000259" key="19">
    <source>
        <dbReference type="PROSITE" id="PS51203"/>
    </source>
</evidence>
<evidence type="ECO:0000256" key="14">
    <source>
        <dbReference type="ARBA" id="ARBA00023136"/>
    </source>
</evidence>
<reference evidence="20 21" key="1">
    <citation type="journal article" date="2024" name="BMC Genomics">
        <title>De novo assembly and annotation of Popillia japonica's genome with initial clues to its potential as an invasive pest.</title>
        <authorList>
            <person name="Cucini C."/>
            <person name="Boschi S."/>
            <person name="Funari R."/>
            <person name="Cardaioli E."/>
            <person name="Iannotti N."/>
            <person name="Marturano G."/>
            <person name="Paoli F."/>
            <person name="Bruttini M."/>
            <person name="Carapelli A."/>
            <person name="Frati F."/>
            <person name="Nardi F."/>
        </authorList>
    </citation>
    <scope>NUCLEOTIDE SEQUENCE [LARGE SCALE GENOMIC DNA]</scope>
    <source>
        <strain evidence="20">DMR45628</strain>
    </source>
</reference>
<keyword evidence="5 18" id="KW-0444">Lipid biosynthesis</keyword>
<dbReference type="Gene3D" id="2.60.40.790">
    <property type="match status" value="1"/>
</dbReference>
<keyword evidence="10 18" id="KW-0276">Fatty acid metabolism</keyword>
<evidence type="ECO:0000256" key="8">
    <source>
        <dbReference type="ARBA" id="ARBA00022692"/>
    </source>
</evidence>
<dbReference type="FunFam" id="2.60.40.790:FF:000013">
    <property type="entry name" value="Very-long-chain (3R)-3-hydroxyacyl-CoA dehydratase"/>
    <property type="match status" value="1"/>
</dbReference>
<evidence type="ECO:0000256" key="11">
    <source>
        <dbReference type="ARBA" id="ARBA00022989"/>
    </source>
</evidence>
<dbReference type="GO" id="GO:0005789">
    <property type="term" value="C:endoplasmic reticulum membrane"/>
    <property type="evidence" value="ECO:0007669"/>
    <property type="project" value="UniProtKB-SubCell"/>
</dbReference>
<evidence type="ECO:0000256" key="15">
    <source>
        <dbReference type="ARBA" id="ARBA00023160"/>
    </source>
</evidence>
<feature type="transmembrane region" description="Helical" evidence="18">
    <location>
        <begin position="189"/>
        <end position="210"/>
    </location>
</feature>
<keyword evidence="13 18" id="KW-0443">Lipid metabolism</keyword>
<keyword evidence="12" id="KW-0175">Coiled coil</keyword>
<dbReference type="EMBL" id="JASPKY010000022">
    <property type="protein sequence ID" value="KAK9752164.1"/>
    <property type="molecule type" value="Genomic_DNA"/>
</dbReference>
<feature type="transmembrane region" description="Helical" evidence="18">
    <location>
        <begin position="158"/>
        <end position="177"/>
    </location>
</feature>
<evidence type="ECO:0000256" key="1">
    <source>
        <dbReference type="ARBA" id="ARBA00004477"/>
    </source>
</evidence>
<dbReference type="SUPFAM" id="SSF49764">
    <property type="entry name" value="HSP20-like chaperones"/>
    <property type="match status" value="1"/>
</dbReference>
<dbReference type="InterPro" id="IPR007482">
    <property type="entry name" value="Tyr_Pase-like_PTPLA"/>
</dbReference>
<dbReference type="InterPro" id="IPR002516">
    <property type="entry name" value="Glyco_trans_11"/>
</dbReference>